<dbReference type="EMBL" id="AKHW03003026">
    <property type="protein sequence ID" value="KYO36026.1"/>
    <property type="molecule type" value="Genomic_DNA"/>
</dbReference>
<evidence type="ECO:0000313" key="3">
    <source>
        <dbReference type="Proteomes" id="UP000050525"/>
    </source>
</evidence>
<evidence type="ECO:0000313" key="2">
    <source>
        <dbReference type="EMBL" id="KYO36026.1"/>
    </source>
</evidence>
<organism evidence="2 3">
    <name type="scientific">Alligator mississippiensis</name>
    <name type="common">American alligator</name>
    <dbReference type="NCBI Taxonomy" id="8496"/>
    <lineage>
        <taxon>Eukaryota</taxon>
        <taxon>Metazoa</taxon>
        <taxon>Chordata</taxon>
        <taxon>Craniata</taxon>
        <taxon>Vertebrata</taxon>
        <taxon>Euteleostomi</taxon>
        <taxon>Archelosauria</taxon>
        <taxon>Archosauria</taxon>
        <taxon>Crocodylia</taxon>
        <taxon>Alligatoridae</taxon>
        <taxon>Alligatorinae</taxon>
        <taxon>Alligator</taxon>
    </lineage>
</organism>
<sequence>MRLPSNICLVQMHTVPTSLALLSQGVVSLQSLMWCDHYPTLGQSYWSSSLIFVPMERTYPERPEERSFLIPEPDQVQKGQSRPPKQWESLEIT</sequence>
<gene>
    <name evidence="2" type="ORF">Y1Q_0013056</name>
</gene>
<dbReference type="Proteomes" id="UP000050525">
    <property type="component" value="Unassembled WGS sequence"/>
</dbReference>
<proteinExistence type="predicted"/>
<dbReference type="AlphaFoldDB" id="A0A151NGS4"/>
<accession>A0A151NGS4</accession>
<keyword evidence="3" id="KW-1185">Reference proteome</keyword>
<protein>
    <submittedName>
        <fullName evidence="2">Uncharacterized protein</fullName>
    </submittedName>
</protein>
<evidence type="ECO:0000256" key="1">
    <source>
        <dbReference type="SAM" id="MobiDB-lite"/>
    </source>
</evidence>
<reference evidence="2 3" key="1">
    <citation type="journal article" date="2012" name="Genome Biol.">
        <title>Sequencing three crocodilian genomes to illuminate the evolution of archosaurs and amniotes.</title>
        <authorList>
            <person name="St John J.A."/>
            <person name="Braun E.L."/>
            <person name="Isberg S.R."/>
            <person name="Miles L.G."/>
            <person name="Chong A.Y."/>
            <person name="Gongora J."/>
            <person name="Dalzell P."/>
            <person name="Moran C."/>
            <person name="Bed'hom B."/>
            <person name="Abzhanov A."/>
            <person name="Burgess S.C."/>
            <person name="Cooksey A.M."/>
            <person name="Castoe T.A."/>
            <person name="Crawford N.G."/>
            <person name="Densmore L.D."/>
            <person name="Drew J.C."/>
            <person name="Edwards S.V."/>
            <person name="Faircloth B.C."/>
            <person name="Fujita M.K."/>
            <person name="Greenwold M.J."/>
            <person name="Hoffmann F.G."/>
            <person name="Howard J.M."/>
            <person name="Iguchi T."/>
            <person name="Janes D.E."/>
            <person name="Khan S.Y."/>
            <person name="Kohno S."/>
            <person name="de Koning A.J."/>
            <person name="Lance S.L."/>
            <person name="McCarthy F.M."/>
            <person name="McCormack J.E."/>
            <person name="Merchant M.E."/>
            <person name="Peterson D.G."/>
            <person name="Pollock D.D."/>
            <person name="Pourmand N."/>
            <person name="Raney B.J."/>
            <person name="Roessler K.A."/>
            <person name="Sanford J.R."/>
            <person name="Sawyer R.H."/>
            <person name="Schmidt C.J."/>
            <person name="Triplett E.W."/>
            <person name="Tuberville T.D."/>
            <person name="Venegas-Anaya M."/>
            <person name="Howard J.T."/>
            <person name="Jarvis E.D."/>
            <person name="Guillette L.J.Jr."/>
            <person name="Glenn T.C."/>
            <person name="Green R.E."/>
            <person name="Ray D.A."/>
        </authorList>
    </citation>
    <scope>NUCLEOTIDE SEQUENCE [LARGE SCALE GENOMIC DNA]</scope>
    <source>
        <strain evidence="2">KSC_2009_1</strain>
    </source>
</reference>
<feature type="region of interest" description="Disordered" evidence="1">
    <location>
        <begin position="63"/>
        <end position="93"/>
    </location>
</feature>
<comment type="caution">
    <text evidence="2">The sequence shown here is derived from an EMBL/GenBank/DDBJ whole genome shotgun (WGS) entry which is preliminary data.</text>
</comment>
<name>A0A151NGS4_ALLMI</name>